<name>A0AAV4TLS6_CAEEX</name>
<proteinExistence type="predicted"/>
<keyword evidence="2" id="KW-1185">Reference proteome</keyword>
<dbReference type="AlphaFoldDB" id="A0AAV4TLS6"/>
<evidence type="ECO:0008006" key="3">
    <source>
        <dbReference type="Google" id="ProtNLM"/>
    </source>
</evidence>
<dbReference type="EMBL" id="BPLR01011399">
    <property type="protein sequence ID" value="GIY46327.1"/>
    <property type="molecule type" value="Genomic_DNA"/>
</dbReference>
<accession>A0AAV4TLS6</accession>
<organism evidence="1 2">
    <name type="scientific">Caerostris extrusa</name>
    <name type="common">Bark spider</name>
    <name type="synonym">Caerostris bankana</name>
    <dbReference type="NCBI Taxonomy" id="172846"/>
    <lineage>
        <taxon>Eukaryota</taxon>
        <taxon>Metazoa</taxon>
        <taxon>Ecdysozoa</taxon>
        <taxon>Arthropoda</taxon>
        <taxon>Chelicerata</taxon>
        <taxon>Arachnida</taxon>
        <taxon>Araneae</taxon>
        <taxon>Araneomorphae</taxon>
        <taxon>Entelegynae</taxon>
        <taxon>Araneoidea</taxon>
        <taxon>Araneidae</taxon>
        <taxon>Caerostris</taxon>
    </lineage>
</organism>
<protein>
    <recommendedName>
        <fullName evidence="3">Transposase</fullName>
    </recommendedName>
</protein>
<gene>
    <name evidence="1" type="ORF">CEXT_241421</name>
</gene>
<reference evidence="1 2" key="1">
    <citation type="submission" date="2021-06" db="EMBL/GenBank/DDBJ databases">
        <title>Caerostris extrusa draft genome.</title>
        <authorList>
            <person name="Kono N."/>
            <person name="Arakawa K."/>
        </authorList>
    </citation>
    <scope>NUCLEOTIDE SEQUENCE [LARGE SCALE GENOMIC DNA]</scope>
</reference>
<evidence type="ECO:0000313" key="1">
    <source>
        <dbReference type="EMBL" id="GIY46327.1"/>
    </source>
</evidence>
<sequence>MWPAVTLDLITSGRIHCGHSVRLITARNGRLLLRPRSFNDKRTTDCYKSDWFLSQTKQLRIMKRRIQEFGHTSKTFSADMNFVSWKMAIAIPGQRVQSLFVKCCRQSITKLVAFIIQTRLRDQSDLENGSKDDPVSKSN</sequence>
<evidence type="ECO:0000313" key="2">
    <source>
        <dbReference type="Proteomes" id="UP001054945"/>
    </source>
</evidence>
<comment type="caution">
    <text evidence="1">The sequence shown here is derived from an EMBL/GenBank/DDBJ whole genome shotgun (WGS) entry which is preliminary data.</text>
</comment>
<dbReference type="Proteomes" id="UP001054945">
    <property type="component" value="Unassembled WGS sequence"/>
</dbReference>